<proteinExistence type="predicted"/>
<dbReference type="Pfam" id="PF13692">
    <property type="entry name" value="Glyco_trans_1_4"/>
    <property type="match status" value="1"/>
</dbReference>
<comment type="caution">
    <text evidence="2">The sequence shown here is derived from an EMBL/GenBank/DDBJ whole genome shotgun (WGS) entry which is preliminary data.</text>
</comment>
<dbReference type="AlphaFoldDB" id="A0A2M8VZU3"/>
<dbReference type="OrthoDB" id="9805661at2"/>
<evidence type="ECO:0000256" key="1">
    <source>
        <dbReference type="ARBA" id="ARBA00022679"/>
    </source>
</evidence>
<dbReference type="Gene3D" id="3.40.50.2000">
    <property type="entry name" value="Glycogen Phosphorylase B"/>
    <property type="match status" value="2"/>
</dbReference>
<dbReference type="SUPFAM" id="SSF53756">
    <property type="entry name" value="UDP-Glycosyltransferase/glycogen phosphorylase"/>
    <property type="match status" value="1"/>
</dbReference>
<dbReference type="GO" id="GO:0016757">
    <property type="term" value="F:glycosyltransferase activity"/>
    <property type="evidence" value="ECO:0007669"/>
    <property type="project" value="TreeGrafter"/>
</dbReference>
<sequence>MDSGVKTQQLIFVYPGDLATPTGGYAYDRRIIHGLTQLGWQVELLSLGDGFPYPSQEVITSARQLLLHLKPGIPIVMDGLALGVLPEIVAELSLSHCVIALIHHPLAFETGISTDQAAAFKASEALALSCVKQVVVNSPTTAKQVSQFLGVQSGNIELILPGTDRQAIKNRSEEVFKQSDGRLHLLSVGSVIHRKGFDVLLEALYPLIALPWMLSIAGDITRDPFAYQQLEKNIVRFGLQDRVRVLGAVTEEHLENLYCQADVFVLASRFEGYGMAYAEAIARGIPVIGTNAGAIADTVPANAGLLVPPDDVRSLTIALQRMIQDEECRLALSQGASEVAALQTTWEDSSKRFSEVLSRFVGC</sequence>
<keyword evidence="1 2" id="KW-0808">Transferase</keyword>
<protein>
    <submittedName>
        <fullName evidence="2">Glycosyltransferase involved in cell wall biosynthesis</fullName>
    </submittedName>
</protein>
<evidence type="ECO:0000313" key="3">
    <source>
        <dbReference type="Proteomes" id="UP000229366"/>
    </source>
</evidence>
<keyword evidence="3" id="KW-1185">Reference proteome</keyword>
<evidence type="ECO:0000313" key="2">
    <source>
        <dbReference type="EMBL" id="PJI83383.1"/>
    </source>
</evidence>
<dbReference type="EMBL" id="PGTX01000001">
    <property type="protein sequence ID" value="PJI83383.1"/>
    <property type="molecule type" value="Genomic_DNA"/>
</dbReference>
<dbReference type="CDD" id="cd03801">
    <property type="entry name" value="GT4_PimA-like"/>
    <property type="match status" value="1"/>
</dbReference>
<dbReference type="PANTHER" id="PTHR46401:SF2">
    <property type="entry name" value="GLYCOSYLTRANSFERASE WBBK-RELATED"/>
    <property type="match status" value="1"/>
</dbReference>
<gene>
    <name evidence="2" type="ORF">B0G85_0781</name>
</gene>
<reference evidence="2 3" key="1">
    <citation type="submission" date="2017-11" db="EMBL/GenBank/DDBJ databases">
        <title>Genomic Encyclopedia of Type Strains, Phase III (KMG-III): the genomes of soil and plant-associated and newly described type strains.</title>
        <authorList>
            <person name="Whitman W."/>
        </authorList>
    </citation>
    <scope>NUCLEOTIDE SEQUENCE [LARGE SCALE GENOMIC DNA]</scope>
    <source>
        <strain evidence="2 3">UB-Domo-W1</strain>
    </source>
</reference>
<organism evidence="2 3">
    <name type="scientific">Polynucleobacter brandtiae</name>
    <dbReference type="NCBI Taxonomy" id="1938816"/>
    <lineage>
        <taxon>Bacteria</taxon>
        <taxon>Pseudomonadati</taxon>
        <taxon>Pseudomonadota</taxon>
        <taxon>Betaproteobacteria</taxon>
        <taxon>Burkholderiales</taxon>
        <taxon>Burkholderiaceae</taxon>
        <taxon>Polynucleobacter</taxon>
    </lineage>
</organism>
<dbReference type="GO" id="GO:0009103">
    <property type="term" value="P:lipopolysaccharide biosynthetic process"/>
    <property type="evidence" value="ECO:0007669"/>
    <property type="project" value="TreeGrafter"/>
</dbReference>
<name>A0A2M8VZU3_9BURK</name>
<dbReference type="RefSeq" id="WP_100379090.1">
    <property type="nucleotide sequence ID" value="NZ_CBCSBW010000001.1"/>
</dbReference>
<accession>A0A2M8VZU3</accession>
<dbReference type="PANTHER" id="PTHR46401">
    <property type="entry name" value="GLYCOSYLTRANSFERASE WBBK-RELATED"/>
    <property type="match status" value="1"/>
</dbReference>
<dbReference type="Proteomes" id="UP000229366">
    <property type="component" value="Unassembled WGS sequence"/>
</dbReference>